<dbReference type="GO" id="GO:0046872">
    <property type="term" value="F:metal ion binding"/>
    <property type="evidence" value="ECO:0007669"/>
    <property type="project" value="UniProtKB-KW"/>
</dbReference>
<organism evidence="4 5">
    <name type="scientific">Actinophytocola oryzae</name>
    <dbReference type="NCBI Taxonomy" id="502181"/>
    <lineage>
        <taxon>Bacteria</taxon>
        <taxon>Bacillati</taxon>
        <taxon>Actinomycetota</taxon>
        <taxon>Actinomycetes</taxon>
        <taxon>Pseudonocardiales</taxon>
        <taxon>Pseudonocardiaceae</taxon>
    </lineage>
</organism>
<dbReference type="Proteomes" id="UP000294927">
    <property type="component" value="Unassembled WGS sequence"/>
</dbReference>
<dbReference type="Pfam" id="PF00596">
    <property type="entry name" value="Aldolase_II"/>
    <property type="match status" value="1"/>
</dbReference>
<sequence length="246" mass="26574">MLDRKSARPSVHNDPLTIQAALGARMLSAGGHDDFNQGQVSCRRPGSADFVIKGALVGFDEATPQDFVPGQVDPLAPPHRLAPPEIPLHQAAYEARPDVNCVVHSHSPAALVFGALREALVPLSHEGALLHGETHHFTLTSNTVLDIGVARAIATTLSSGIGVFLVNHGSLVVGKSVRQAVVFALMLERACRLQLDALATGREFSTSTMVDVEAKREFVFADLSIRAYWEHARRRVLRTTPEAGEW</sequence>
<feature type="domain" description="Class II aldolase/adducin N-terminal" evidence="3">
    <location>
        <begin position="18"/>
        <end position="195"/>
    </location>
</feature>
<dbReference type="GO" id="GO:0019323">
    <property type="term" value="P:pentose catabolic process"/>
    <property type="evidence" value="ECO:0007669"/>
    <property type="project" value="TreeGrafter"/>
</dbReference>
<evidence type="ECO:0000313" key="4">
    <source>
        <dbReference type="EMBL" id="TDV49754.1"/>
    </source>
</evidence>
<dbReference type="InterPro" id="IPR050197">
    <property type="entry name" value="Aldolase_class_II_sugar_metab"/>
</dbReference>
<proteinExistence type="predicted"/>
<evidence type="ECO:0000313" key="5">
    <source>
        <dbReference type="Proteomes" id="UP000294927"/>
    </source>
</evidence>
<comment type="caution">
    <text evidence="4">The sequence shown here is derived from an EMBL/GenBank/DDBJ whole genome shotgun (WGS) entry which is preliminary data.</text>
</comment>
<keyword evidence="2" id="KW-0456">Lyase</keyword>
<evidence type="ECO:0000256" key="1">
    <source>
        <dbReference type="ARBA" id="ARBA00022723"/>
    </source>
</evidence>
<dbReference type="PANTHER" id="PTHR22789:SF0">
    <property type="entry name" value="3-OXO-TETRONATE 4-PHOSPHATE DECARBOXYLASE-RELATED"/>
    <property type="match status" value="1"/>
</dbReference>
<evidence type="ECO:0000256" key="2">
    <source>
        <dbReference type="ARBA" id="ARBA00023239"/>
    </source>
</evidence>
<dbReference type="AlphaFoldDB" id="A0A4R7VJX8"/>
<name>A0A4R7VJX8_9PSEU</name>
<keyword evidence="1" id="KW-0479">Metal-binding</keyword>
<dbReference type="PANTHER" id="PTHR22789">
    <property type="entry name" value="FUCULOSE PHOSPHATE ALDOLASE"/>
    <property type="match status" value="1"/>
</dbReference>
<accession>A0A4R7VJX8</accession>
<dbReference type="InterPro" id="IPR001303">
    <property type="entry name" value="Aldolase_II/adducin_N"/>
</dbReference>
<protein>
    <submittedName>
        <fullName evidence="4">L-fuculose-phosphate aldolase</fullName>
    </submittedName>
</protein>
<dbReference type="GO" id="GO:0016832">
    <property type="term" value="F:aldehyde-lyase activity"/>
    <property type="evidence" value="ECO:0007669"/>
    <property type="project" value="TreeGrafter"/>
</dbReference>
<dbReference type="GO" id="GO:0005829">
    <property type="term" value="C:cytosol"/>
    <property type="evidence" value="ECO:0007669"/>
    <property type="project" value="TreeGrafter"/>
</dbReference>
<dbReference type="Gene3D" id="3.40.225.10">
    <property type="entry name" value="Class II aldolase/adducin N-terminal domain"/>
    <property type="match status" value="1"/>
</dbReference>
<dbReference type="EMBL" id="SOCP01000007">
    <property type="protein sequence ID" value="TDV49754.1"/>
    <property type="molecule type" value="Genomic_DNA"/>
</dbReference>
<dbReference type="InterPro" id="IPR036409">
    <property type="entry name" value="Aldolase_II/adducin_N_sf"/>
</dbReference>
<dbReference type="SMART" id="SM01007">
    <property type="entry name" value="Aldolase_II"/>
    <property type="match status" value="1"/>
</dbReference>
<evidence type="ECO:0000259" key="3">
    <source>
        <dbReference type="SMART" id="SM01007"/>
    </source>
</evidence>
<reference evidence="4 5" key="1">
    <citation type="submission" date="2019-03" db="EMBL/GenBank/DDBJ databases">
        <title>Genomic Encyclopedia of Archaeal and Bacterial Type Strains, Phase II (KMG-II): from individual species to whole genera.</title>
        <authorList>
            <person name="Goeker M."/>
        </authorList>
    </citation>
    <scope>NUCLEOTIDE SEQUENCE [LARGE SCALE GENOMIC DNA]</scope>
    <source>
        <strain evidence="4 5">DSM 45499</strain>
    </source>
</reference>
<gene>
    <name evidence="4" type="ORF">CLV71_10793</name>
</gene>
<keyword evidence="5" id="KW-1185">Reference proteome</keyword>
<dbReference type="SUPFAM" id="SSF53639">
    <property type="entry name" value="AraD/HMP-PK domain-like"/>
    <property type="match status" value="1"/>
</dbReference>